<dbReference type="EMBL" id="JABFTP020000103">
    <property type="protein sequence ID" value="KAL3276841.1"/>
    <property type="molecule type" value="Genomic_DNA"/>
</dbReference>
<evidence type="ECO:0000313" key="2">
    <source>
        <dbReference type="EMBL" id="KAL3276841.1"/>
    </source>
</evidence>
<dbReference type="AlphaFoldDB" id="A0ABD2NDV6"/>
<dbReference type="Proteomes" id="UP001516400">
    <property type="component" value="Unassembled WGS sequence"/>
</dbReference>
<feature type="non-terminal residue" evidence="2">
    <location>
        <position position="1"/>
    </location>
</feature>
<keyword evidence="3" id="KW-1185">Reference proteome</keyword>
<feature type="region of interest" description="Disordered" evidence="1">
    <location>
        <begin position="44"/>
        <end position="69"/>
    </location>
</feature>
<protein>
    <submittedName>
        <fullName evidence="2">Uncharacterized protein</fullName>
    </submittedName>
</protein>
<feature type="non-terminal residue" evidence="2">
    <location>
        <position position="69"/>
    </location>
</feature>
<organism evidence="2 3">
    <name type="scientific">Cryptolaemus montrouzieri</name>
    <dbReference type="NCBI Taxonomy" id="559131"/>
    <lineage>
        <taxon>Eukaryota</taxon>
        <taxon>Metazoa</taxon>
        <taxon>Ecdysozoa</taxon>
        <taxon>Arthropoda</taxon>
        <taxon>Hexapoda</taxon>
        <taxon>Insecta</taxon>
        <taxon>Pterygota</taxon>
        <taxon>Neoptera</taxon>
        <taxon>Endopterygota</taxon>
        <taxon>Coleoptera</taxon>
        <taxon>Polyphaga</taxon>
        <taxon>Cucujiformia</taxon>
        <taxon>Coccinelloidea</taxon>
        <taxon>Coccinellidae</taxon>
        <taxon>Scymninae</taxon>
        <taxon>Scymnini</taxon>
        <taxon>Cryptolaemus</taxon>
    </lineage>
</organism>
<accession>A0ABD2NDV6</accession>
<gene>
    <name evidence="2" type="ORF">HHI36_012204</name>
</gene>
<sequence length="69" mass="8063">IDETDNLLWVEIYLPGRHYALYWTPNKVGRDKLKNPVEESRENCEWSSTRQSHHPSYDCPQSVSTGNIT</sequence>
<evidence type="ECO:0000256" key="1">
    <source>
        <dbReference type="SAM" id="MobiDB-lite"/>
    </source>
</evidence>
<proteinExistence type="predicted"/>
<evidence type="ECO:0000313" key="3">
    <source>
        <dbReference type="Proteomes" id="UP001516400"/>
    </source>
</evidence>
<name>A0ABD2NDV6_9CUCU</name>
<feature type="compositionally biased region" description="Polar residues" evidence="1">
    <location>
        <begin position="59"/>
        <end position="69"/>
    </location>
</feature>
<reference evidence="2 3" key="1">
    <citation type="journal article" date="2021" name="BMC Biol.">
        <title>Horizontally acquired antibacterial genes associated with adaptive radiation of ladybird beetles.</title>
        <authorList>
            <person name="Li H.S."/>
            <person name="Tang X.F."/>
            <person name="Huang Y.H."/>
            <person name="Xu Z.Y."/>
            <person name="Chen M.L."/>
            <person name="Du X.Y."/>
            <person name="Qiu B.Y."/>
            <person name="Chen P.T."/>
            <person name="Zhang W."/>
            <person name="Slipinski A."/>
            <person name="Escalona H.E."/>
            <person name="Waterhouse R.M."/>
            <person name="Zwick A."/>
            <person name="Pang H."/>
        </authorList>
    </citation>
    <scope>NUCLEOTIDE SEQUENCE [LARGE SCALE GENOMIC DNA]</scope>
    <source>
        <strain evidence="2">SYSU2018</strain>
    </source>
</reference>
<comment type="caution">
    <text evidence="2">The sequence shown here is derived from an EMBL/GenBank/DDBJ whole genome shotgun (WGS) entry which is preliminary data.</text>
</comment>